<evidence type="ECO:0008006" key="5">
    <source>
        <dbReference type="Google" id="ProtNLM"/>
    </source>
</evidence>
<feature type="compositionally biased region" description="Gly residues" evidence="1">
    <location>
        <begin position="410"/>
        <end position="433"/>
    </location>
</feature>
<evidence type="ECO:0000256" key="1">
    <source>
        <dbReference type="SAM" id="MobiDB-lite"/>
    </source>
</evidence>
<feature type="transmembrane region" description="Helical" evidence="2">
    <location>
        <begin position="351"/>
        <end position="370"/>
    </location>
</feature>
<feature type="compositionally biased region" description="Polar residues" evidence="1">
    <location>
        <begin position="443"/>
        <end position="464"/>
    </location>
</feature>
<reference evidence="3" key="2">
    <citation type="submission" date="2020-09" db="EMBL/GenBank/DDBJ databases">
        <authorList>
            <person name="Sun Q."/>
            <person name="Ohkuma M."/>
        </authorList>
    </citation>
    <scope>NUCLEOTIDE SEQUENCE</scope>
    <source>
        <strain evidence="3">JCM 4434</strain>
    </source>
</reference>
<name>A0A8H9I0R9_KITAU</name>
<feature type="compositionally biased region" description="Low complexity" evidence="1">
    <location>
        <begin position="291"/>
        <end position="301"/>
    </location>
</feature>
<protein>
    <recommendedName>
        <fullName evidence="5">Hydrolytic protein</fullName>
    </recommendedName>
</protein>
<dbReference type="Proteomes" id="UP000610124">
    <property type="component" value="Unassembled WGS sequence"/>
</dbReference>
<dbReference type="EMBL" id="BMUB01000041">
    <property type="protein sequence ID" value="GGV06718.1"/>
    <property type="molecule type" value="Genomic_DNA"/>
</dbReference>
<evidence type="ECO:0000313" key="3">
    <source>
        <dbReference type="EMBL" id="GGV06718.1"/>
    </source>
</evidence>
<proteinExistence type="predicted"/>
<dbReference type="AlphaFoldDB" id="A0A8H9I0R9"/>
<evidence type="ECO:0000256" key="2">
    <source>
        <dbReference type="SAM" id="Phobius"/>
    </source>
</evidence>
<accession>A0A8H9I0R9</accession>
<keyword evidence="2" id="KW-0472">Membrane</keyword>
<evidence type="ECO:0000313" key="4">
    <source>
        <dbReference type="Proteomes" id="UP000610124"/>
    </source>
</evidence>
<feature type="region of interest" description="Disordered" evidence="1">
    <location>
        <begin position="393"/>
        <end position="465"/>
    </location>
</feature>
<keyword evidence="2" id="KW-0812">Transmembrane</keyword>
<comment type="caution">
    <text evidence="3">The sequence shown here is derived from an EMBL/GenBank/DDBJ whole genome shotgun (WGS) entry which is preliminary data.</text>
</comment>
<sequence>MRGAAGRALPERGTTGGRWVVAASPRGASVDVIELSILQWTCGGAGQGRSVRTGKGCAHGLPVRPSPRTVRRSYRHAMTTSAELGLPALTVAPGGVATTTLTVRNDLDIVEAYTLEVVGDCAAWTTVEPARVSLYPGTSETVTVRLAPPRSPAARAGEFPLGIRILPTERPELVTVPETTVTVTPFHELQAALAPRRRRGWLRGRYRTSVRNLGNTPGTVVLTPGQAGEELRFRATPERLRLEPGESGELRLQARARKLIWFGKPASWPFEVTVGPEQAATGKGADGEASAATGTGAPDAKGAGDGRDAKDAKDGKGSGSTGRAASTEVPTPLQQPLLDGEFIQLPIFPKWLLALLAALLALLLAWFALVRPAVRSSAKQAAEQAVAQQSATPAASAAAPGGAPSAASGGNPGNPGGQGKPGGGQPSTGGHAVGPGLAEPGTGRQSSATIDVQTASGASSTGNYQVPHGKVFDITDIVVANFQGDQGLLTITAGKQTITTIALETFRNQDYHWVTPIQVPEDQAVTAAVTCESPGTPASGKQAEACHELLNISGALSDIKQGN</sequence>
<feature type="region of interest" description="Disordered" evidence="1">
    <location>
        <begin position="278"/>
        <end position="332"/>
    </location>
</feature>
<keyword evidence="2" id="KW-1133">Transmembrane helix</keyword>
<reference evidence="3" key="1">
    <citation type="journal article" date="2014" name="Int. J. Syst. Evol. Microbiol.">
        <title>Complete genome sequence of Corynebacterium casei LMG S-19264T (=DSM 44701T), isolated from a smear-ripened cheese.</title>
        <authorList>
            <consortium name="US DOE Joint Genome Institute (JGI-PGF)"/>
            <person name="Walter F."/>
            <person name="Albersmeier A."/>
            <person name="Kalinowski J."/>
            <person name="Ruckert C."/>
        </authorList>
    </citation>
    <scope>NUCLEOTIDE SEQUENCE</scope>
    <source>
        <strain evidence="3">JCM 4434</strain>
    </source>
</reference>
<organism evidence="3 4">
    <name type="scientific">Kitasatospora aureofaciens</name>
    <name type="common">Streptomyces aureofaciens</name>
    <dbReference type="NCBI Taxonomy" id="1894"/>
    <lineage>
        <taxon>Bacteria</taxon>
        <taxon>Bacillati</taxon>
        <taxon>Actinomycetota</taxon>
        <taxon>Actinomycetes</taxon>
        <taxon>Kitasatosporales</taxon>
        <taxon>Streptomycetaceae</taxon>
        <taxon>Kitasatospora</taxon>
    </lineage>
</organism>
<feature type="compositionally biased region" description="Low complexity" evidence="1">
    <location>
        <begin position="393"/>
        <end position="409"/>
    </location>
</feature>
<feature type="compositionally biased region" description="Basic and acidic residues" evidence="1">
    <location>
        <begin position="302"/>
        <end position="316"/>
    </location>
</feature>
<gene>
    <name evidence="3" type="ORF">GCM10010502_72140</name>
</gene>